<feature type="domain" description="PPM-type phosphatase" evidence="2">
    <location>
        <begin position="147"/>
        <end position="467"/>
    </location>
</feature>
<comment type="caution">
    <text evidence="3">The sequence shown here is derived from an EMBL/GenBank/DDBJ whole genome shotgun (WGS) entry which is preliminary data.</text>
</comment>
<dbReference type="InterPro" id="IPR036457">
    <property type="entry name" value="PPM-type-like_dom_sf"/>
</dbReference>
<dbReference type="GO" id="GO:0004722">
    <property type="term" value="F:protein serine/threonine phosphatase activity"/>
    <property type="evidence" value="ECO:0007669"/>
    <property type="project" value="InterPro"/>
</dbReference>
<name>A0A1Y2DEV6_9FUNG</name>
<dbReference type="PANTHER" id="PTHR13832:SF792">
    <property type="entry name" value="GM14286P"/>
    <property type="match status" value="1"/>
</dbReference>
<keyword evidence="4" id="KW-1185">Reference proteome</keyword>
<protein>
    <submittedName>
        <fullName evidence="3">Protein serine/threonine phosphatase 2C</fullName>
    </submittedName>
</protein>
<dbReference type="STRING" id="1754190.A0A1Y2DEV6"/>
<dbReference type="AlphaFoldDB" id="A0A1Y2DEV6"/>
<dbReference type="CDD" id="cd00143">
    <property type="entry name" value="PP2Cc"/>
    <property type="match status" value="1"/>
</dbReference>
<accession>A0A1Y2DEV6</accession>
<dbReference type="SUPFAM" id="SSF81606">
    <property type="entry name" value="PP2C-like"/>
    <property type="match status" value="1"/>
</dbReference>
<dbReference type="EMBL" id="MCOG01000069">
    <property type="protein sequence ID" value="ORY57666.1"/>
    <property type="molecule type" value="Genomic_DNA"/>
</dbReference>
<gene>
    <name evidence="3" type="ORF">LY90DRAFT_669154</name>
</gene>
<feature type="compositionally biased region" description="Pro residues" evidence="1">
    <location>
        <begin position="59"/>
        <end position="70"/>
    </location>
</feature>
<evidence type="ECO:0000313" key="3">
    <source>
        <dbReference type="EMBL" id="ORY57666.1"/>
    </source>
</evidence>
<sequence length="480" mass="53642">MSLSLSSCVKKLSQTTLPRIAPVALRTGLNASLHLNRLYYTETEKPAAPTPEKPAETSTPPPPPPPPQEPPKTEQKKSYYEEYGAPKQNNKLRLGVCVGSLAALGGYYLYQDYKKKPKLVKIPSAEDALNKFISKDEASLFVKGKVFNRVDVDTVAHNNPIEDGFLAAEVEGGYLFGVADGHGGSQCSKNVAKFLPVYFKNALKAETERANDLWIWQKPSRKQIVANAFRRAFLELDEDLVNLAFNTIANIKKPESLKLSEQQKVLDLIPSSITGCSATVAFIENDDVYVASTGSSQAFLSKEQKNNWEVINLIAKHDIKNPYETNLLRNAHPKEDVLAEGRILGIYKDTRAFGDSLLKWNKNQRTQIEKYLSSMDKKFLEPIDKKIVSPPYITAMPDVRALKVKSNDRFLVISSEEVVKQMGESKIASCIAEYKQNKGKNNAATHVMKKAFNKKVEEDMALMVIFFNGNEEGKSTLRYN</sequence>
<evidence type="ECO:0000256" key="1">
    <source>
        <dbReference type="SAM" id="MobiDB-lite"/>
    </source>
</evidence>
<dbReference type="InterPro" id="IPR015655">
    <property type="entry name" value="PP2C"/>
</dbReference>
<dbReference type="InterPro" id="IPR001932">
    <property type="entry name" value="PPM-type_phosphatase-like_dom"/>
</dbReference>
<reference evidence="3 4" key="1">
    <citation type="submission" date="2016-08" db="EMBL/GenBank/DDBJ databases">
        <title>A Parts List for Fungal Cellulosomes Revealed by Comparative Genomics.</title>
        <authorList>
            <consortium name="DOE Joint Genome Institute"/>
            <person name="Haitjema C.H."/>
            <person name="Gilmore S.P."/>
            <person name="Henske J.K."/>
            <person name="Solomon K.V."/>
            <person name="De Groot R."/>
            <person name="Kuo A."/>
            <person name="Mondo S.J."/>
            <person name="Salamov A.A."/>
            <person name="Labutti K."/>
            <person name="Zhao Z."/>
            <person name="Chiniquy J."/>
            <person name="Barry K."/>
            <person name="Brewer H.M."/>
            <person name="Purvine S.O."/>
            <person name="Wright A.T."/>
            <person name="Boxma B."/>
            <person name="Van Alen T."/>
            <person name="Hackstein J.H."/>
            <person name="Baker S.E."/>
            <person name="Grigoriev I.V."/>
            <person name="O'Malley M.A."/>
        </authorList>
    </citation>
    <scope>NUCLEOTIDE SEQUENCE [LARGE SCALE GENOMIC DNA]</scope>
    <source>
        <strain evidence="3 4">G1</strain>
    </source>
</reference>
<dbReference type="PANTHER" id="PTHR13832">
    <property type="entry name" value="PROTEIN PHOSPHATASE 2C"/>
    <property type="match status" value="1"/>
</dbReference>
<evidence type="ECO:0000259" key="2">
    <source>
        <dbReference type="PROSITE" id="PS51746"/>
    </source>
</evidence>
<dbReference type="PROSITE" id="PS51746">
    <property type="entry name" value="PPM_2"/>
    <property type="match status" value="1"/>
</dbReference>
<proteinExistence type="predicted"/>
<feature type="region of interest" description="Disordered" evidence="1">
    <location>
        <begin position="44"/>
        <end position="78"/>
    </location>
</feature>
<dbReference type="Proteomes" id="UP000193920">
    <property type="component" value="Unassembled WGS sequence"/>
</dbReference>
<dbReference type="Pfam" id="PF00481">
    <property type="entry name" value="PP2C"/>
    <property type="match status" value="1"/>
</dbReference>
<dbReference type="OrthoDB" id="2121148at2759"/>
<dbReference type="Gene3D" id="3.60.40.10">
    <property type="entry name" value="PPM-type phosphatase domain"/>
    <property type="match status" value="1"/>
</dbReference>
<evidence type="ECO:0000313" key="4">
    <source>
        <dbReference type="Proteomes" id="UP000193920"/>
    </source>
</evidence>
<organism evidence="3 4">
    <name type="scientific">Neocallimastix californiae</name>
    <dbReference type="NCBI Taxonomy" id="1754190"/>
    <lineage>
        <taxon>Eukaryota</taxon>
        <taxon>Fungi</taxon>
        <taxon>Fungi incertae sedis</taxon>
        <taxon>Chytridiomycota</taxon>
        <taxon>Chytridiomycota incertae sedis</taxon>
        <taxon>Neocallimastigomycetes</taxon>
        <taxon>Neocallimastigales</taxon>
        <taxon>Neocallimastigaceae</taxon>
        <taxon>Neocallimastix</taxon>
    </lineage>
</organism>
<dbReference type="SMART" id="SM00332">
    <property type="entry name" value="PP2Cc"/>
    <property type="match status" value="1"/>
</dbReference>